<organism evidence="1 2">
    <name type="scientific">Candidatus Korarchaeum cryptofilum</name>
    <dbReference type="NCBI Taxonomy" id="498846"/>
    <lineage>
        <taxon>Archaea</taxon>
        <taxon>Thermoproteota</taxon>
        <taxon>Candidatus Korarchaeia</taxon>
        <taxon>Candidatus Korarchaeales</taxon>
        <taxon>Candidatus Korarchaeaceae</taxon>
        <taxon>Candidatus Korarchaeum</taxon>
    </lineage>
</organism>
<dbReference type="AlphaFoldDB" id="A0A3R9RIG6"/>
<gene>
    <name evidence="1" type="ORF">D9Q81_05275</name>
</gene>
<proteinExistence type="predicted"/>
<comment type="caution">
    <text evidence="1">The sequence shown here is derived from an EMBL/GenBank/DDBJ whole genome shotgun (WGS) entry which is preliminary data.</text>
</comment>
<evidence type="ECO:0000313" key="2">
    <source>
        <dbReference type="Proteomes" id="UP000278149"/>
    </source>
</evidence>
<accession>A0A3R9RIG6</accession>
<dbReference type="Proteomes" id="UP000278149">
    <property type="component" value="Unassembled WGS sequence"/>
</dbReference>
<sequence length="257" mass="29515">MKEHHSSTEHGKLFQLSLGLWRMPGSNFYPLPLKNLYKLATSMRELDVNSIMALLKVSKRKAEQYEKTLNWILGRVKDAKSMDEFFERVAEALLSEYKLDKAFALLMDRSIPLSPSSLSSAIRGNGMNINDTEAKAIISWLKEGGFLKERRVPILALSLEERVLEDIRSRGSLTYSSLRKVYGDSARRIIFSLWKKGLVNVSSFEKYRKLLESVEDIDRIPGNVSGKVFSTWQDRISGEVYSELVIPLRERISARWH</sequence>
<name>A0A3R9RIG6_9CREN</name>
<protein>
    <submittedName>
        <fullName evidence="1">Uncharacterized protein</fullName>
    </submittedName>
</protein>
<dbReference type="EMBL" id="RCOR01000025">
    <property type="protein sequence ID" value="RSN68731.1"/>
    <property type="molecule type" value="Genomic_DNA"/>
</dbReference>
<reference evidence="1 2" key="1">
    <citation type="submission" date="2018-10" db="EMBL/GenBank/DDBJ databases">
        <title>Co-occurring genomic capacity for anaerobic methane metabolism and dissimilatory sulfite reduction discovered in the Korarchaeota.</title>
        <authorList>
            <person name="Mckay L.J."/>
            <person name="Dlakic M."/>
            <person name="Fields M.W."/>
            <person name="Delmont T.O."/>
            <person name="Eren A.M."/>
            <person name="Jay Z.J."/>
            <person name="Klingelsmith K.B."/>
            <person name="Rusch D.B."/>
            <person name="Inskeep W.P."/>
        </authorList>
    </citation>
    <scope>NUCLEOTIDE SEQUENCE [LARGE SCALE GENOMIC DNA]</scope>
    <source>
        <strain evidence="1 2">WS</strain>
    </source>
</reference>
<evidence type="ECO:0000313" key="1">
    <source>
        <dbReference type="EMBL" id="RSN68731.1"/>
    </source>
</evidence>